<evidence type="ECO:0000256" key="3">
    <source>
        <dbReference type="ARBA" id="ARBA00022475"/>
    </source>
</evidence>
<dbReference type="GO" id="GO:0055085">
    <property type="term" value="P:transmembrane transport"/>
    <property type="evidence" value="ECO:0007669"/>
    <property type="project" value="InterPro"/>
</dbReference>
<gene>
    <name evidence="9" type="ORF">S01H4_30299</name>
</gene>
<evidence type="ECO:0000313" key="9">
    <source>
        <dbReference type="EMBL" id="GAG86935.1"/>
    </source>
</evidence>
<accession>X1AW13</accession>
<reference evidence="9" key="1">
    <citation type="journal article" date="2014" name="Front. Microbiol.">
        <title>High frequency of phylogenetically diverse reductive dehalogenase-homologous genes in deep subseafloor sedimentary metagenomes.</title>
        <authorList>
            <person name="Kawai M."/>
            <person name="Futagami T."/>
            <person name="Toyoda A."/>
            <person name="Takaki Y."/>
            <person name="Nishi S."/>
            <person name="Hori S."/>
            <person name="Arai W."/>
            <person name="Tsubouchi T."/>
            <person name="Morono Y."/>
            <person name="Uchiyama I."/>
            <person name="Ito T."/>
            <person name="Fujiyama A."/>
            <person name="Inagaki F."/>
            <person name="Takami H."/>
        </authorList>
    </citation>
    <scope>NUCLEOTIDE SEQUENCE</scope>
    <source>
        <strain evidence="9">Expedition CK06-06</strain>
    </source>
</reference>
<dbReference type="AlphaFoldDB" id="X1AW13"/>
<dbReference type="PANTHER" id="PTHR43163">
    <property type="entry name" value="DIPEPTIDE TRANSPORT SYSTEM PERMEASE PROTEIN DPPB-RELATED"/>
    <property type="match status" value="1"/>
</dbReference>
<feature type="transmembrane region" description="Helical" evidence="7">
    <location>
        <begin position="99"/>
        <end position="123"/>
    </location>
</feature>
<keyword evidence="6 7" id="KW-0472">Membrane</keyword>
<feature type="domain" description="ABC transmembrane type-1" evidence="8">
    <location>
        <begin position="95"/>
        <end position="213"/>
    </location>
</feature>
<evidence type="ECO:0000259" key="8">
    <source>
        <dbReference type="PROSITE" id="PS50928"/>
    </source>
</evidence>
<dbReference type="GO" id="GO:0005886">
    <property type="term" value="C:plasma membrane"/>
    <property type="evidence" value="ECO:0007669"/>
    <property type="project" value="UniProtKB-SubCell"/>
</dbReference>
<feature type="transmembrane region" description="Helical" evidence="7">
    <location>
        <begin position="177"/>
        <end position="197"/>
    </location>
</feature>
<keyword evidence="4 7" id="KW-0812">Transmembrane</keyword>
<keyword evidence="2" id="KW-0813">Transport</keyword>
<feature type="transmembrane region" description="Helical" evidence="7">
    <location>
        <begin position="135"/>
        <end position="157"/>
    </location>
</feature>
<dbReference type="PROSITE" id="PS50928">
    <property type="entry name" value="ABC_TM1"/>
    <property type="match status" value="1"/>
</dbReference>
<dbReference type="SUPFAM" id="SSF161098">
    <property type="entry name" value="MetI-like"/>
    <property type="match status" value="1"/>
</dbReference>
<sequence>MTSLLIKRIMLGLITMWIVSLMVFGATEILPGDVASAIMGKSATPEALQSIREELGLDRPAIVRYGGWLRDIVSGDLGNSLATGRKITELIGERLGNTIVLAVATAIFAVPLSIFLGLFAAMFPGSYFDRAVSSGTLCLVAVPEFFIASVLVLIFSITLNWLPAVSQISLNAPFLKLVQALALPVMALTAAIMAHMARMTRTSVLNVVSSPYI</sequence>
<keyword evidence="5 7" id="KW-1133">Transmembrane helix</keyword>
<organism evidence="9">
    <name type="scientific">marine sediment metagenome</name>
    <dbReference type="NCBI Taxonomy" id="412755"/>
    <lineage>
        <taxon>unclassified sequences</taxon>
        <taxon>metagenomes</taxon>
        <taxon>ecological metagenomes</taxon>
    </lineage>
</organism>
<dbReference type="Gene3D" id="1.10.3720.10">
    <property type="entry name" value="MetI-like"/>
    <property type="match status" value="1"/>
</dbReference>
<name>X1AW13_9ZZZZ</name>
<evidence type="ECO:0000256" key="2">
    <source>
        <dbReference type="ARBA" id="ARBA00022448"/>
    </source>
</evidence>
<keyword evidence="3" id="KW-1003">Cell membrane</keyword>
<evidence type="ECO:0000256" key="4">
    <source>
        <dbReference type="ARBA" id="ARBA00022692"/>
    </source>
</evidence>
<dbReference type="Pfam" id="PF00528">
    <property type="entry name" value="BPD_transp_1"/>
    <property type="match status" value="1"/>
</dbReference>
<dbReference type="Pfam" id="PF19300">
    <property type="entry name" value="BPD_transp_1_N"/>
    <property type="match status" value="1"/>
</dbReference>
<dbReference type="EMBL" id="BART01015627">
    <property type="protein sequence ID" value="GAG86935.1"/>
    <property type="molecule type" value="Genomic_DNA"/>
</dbReference>
<dbReference type="InterPro" id="IPR000515">
    <property type="entry name" value="MetI-like"/>
</dbReference>
<comment type="caution">
    <text evidence="9">The sequence shown here is derived from an EMBL/GenBank/DDBJ whole genome shotgun (WGS) entry which is preliminary data.</text>
</comment>
<dbReference type="PANTHER" id="PTHR43163:SF3">
    <property type="entry name" value="PEPTIDE ABC TRANSPORTER PERMEASE PROTEIN"/>
    <property type="match status" value="1"/>
</dbReference>
<dbReference type="InterPro" id="IPR045621">
    <property type="entry name" value="BPD_transp_1_N"/>
</dbReference>
<evidence type="ECO:0000256" key="6">
    <source>
        <dbReference type="ARBA" id="ARBA00023136"/>
    </source>
</evidence>
<evidence type="ECO:0000256" key="1">
    <source>
        <dbReference type="ARBA" id="ARBA00004651"/>
    </source>
</evidence>
<dbReference type="InterPro" id="IPR035906">
    <property type="entry name" value="MetI-like_sf"/>
</dbReference>
<dbReference type="CDD" id="cd06261">
    <property type="entry name" value="TM_PBP2"/>
    <property type="match status" value="1"/>
</dbReference>
<proteinExistence type="predicted"/>
<evidence type="ECO:0000256" key="7">
    <source>
        <dbReference type="SAM" id="Phobius"/>
    </source>
</evidence>
<feature type="non-terminal residue" evidence="9">
    <location>
        <position position="213"/>
    </location>
</feature>
<protein>
    <recommendedName>
        <fullName evidence="8">ABC transmembrane type-1 domain-containing protein</fullName>
    </recommendedName>
</protein>
<evidence type="ECO:0000256" key="5">
    <source>
        <dbReference type="ARBA" id="ARBA00022989"/>
    </source>
</evidence>
<comment type="subcellular location">
    <subcellularLocation>
        <location evidence="1">Cell membrane</location>
        <topology evidence="1">Multi-pass membrane protein</topology>
    </subcellularLocation>
</comment>